<name>A0AAD6ZT18_9AGAR</name>
<dbReference type="AlphaFoldDB" id="A0AAD6ZT18"/>
<dbReference type="InterPro" id="IPR049203">
    <property type="entry name" value="DUF6818"/>
</dbReference>
<dbReference type="Proteomes" id="UP001218218">
    <property type="component" value="Unassembled WGS sequence"/>
</dbReference>
<evidence type="ECO:0000256" key="1">
    <source>
        <dbReference type="SAM" id="MobiDB-lite"/>
    </source>
</evidence>
<dbReference type="PANTHER" id="PTHR34409:SF1">
    <property type="entry name" value="MYB-LIKE DOMAIN-CONTAINING PROTEIN"/>
    <property type="match status" value="1"/>
</dbReference>
<evidence type="ECO:0000313" key="3">
    <source>
        <dbReference type="EMBL" id="KAJ7337567.1"/>
    </source>
</evidence>
<evidence type="ECO:0000259" key="2">
    <source>
        <dbReference type="Pfam" id="PF20681"/>
    </source>
</evidence>
<dbReference type="PANTHER" id="PTHR34409">
    <property type="entry name" value="SET DOMAIN-CONTAINING PROTEIN"/>
    <property type="match status" value="1"/>
</dbReference>
<feature type="compositionally biased region" description="Basic residues" evidence="1">
    <location>
        <begin position="39"/>
        <end position="48"/>
    </location>
</feature>
<protein>
    <recommendedName>
        <fullName evidence="2">DUF6818 domain-containing protein</fullName>
    </recommendedName>
</protein>
<organism evidence="3 4">
    <name type="scientific">Mycena albidolilacea</name>
    <dbReference type="NCBI Taxonomy" id="1033008"/>
    <lineage>
        <taxon>Eukaryota</taxon>
        <taxon>Fungi</taxon>
        <taxon>Dikarya</taxon>
        <taxon>Basidiomycota</taxon>
        <taxon>Agaricomycotina</taxon>
        <taxon>Agaricomycetes</taxon>
        <taxon>Agaricomycetidae</taxon>
        <taxon>Agaricales</taxon>
        <taxon>Marasmiineae</taxon>
        <taxon>Mycenaceae</taxon>
        <taxon>Mycena</taxon>
    </lineage>
</organism>
<reference evidence="3" key="1">
    <citation type="submission" date="2023-03" db="EMBL/GenBank/DDBJ databases">
        <title>Massive genome expansion in bonnet fungi (Mycena s.s.) driven by repeated elements and novel gene families across ecological guilds.</title>
        <authorList>
            <consortium name="Lawrence Berkeley National Laboratory"/>
            <person name="Harder C.B."/>
            <person name="Miyauchi S."/>
            <person name="Viragh M."/>
            <person name="Kuo A."/>
            <person name="Thoen E."/>
            <person name="Andreopoulos B."/>
            <person name="Lu D."/>
            <person name="Skrede I."/>
            <person name="Drula E."/>
            <person name="Henrissat B."/>
            <person name="Morin E."/>
            <person name="Kohler A."/>
            <person name="Barry K."/>
            <person name="LaButti K."/>
            <person name="Morin E."/>
            <person name="Salamov A."/>
            <person name="Lipzen A."/>
            <person name="Mereny Z."/>
            <person name="Hegedus B."/>
            <person name="Baldrian P."/>
            <person name="Stursova M."/>
            <person name="Weitz H."/>
            <person name="Taylor A."/>
            <person name="Grigoriev I.V."/>
            <person name="Nagy L.G."/>
            <person name="Martin F."/>
            <person name="Kauserud H."/>
        </authorList>
    </citation>
    <scope>NUCLEOTIDE SEQUENCE</scope>
    <source>
        <strain evidence="3">CBHHK002</strain>
    </source>
</reference>
<dbReference type="Pfam" id="PF20681">
    <property type="entry name" value="DUF6818"/>
    <property type="match status" value="1"/>
</dbReference>
<evidence type="ECO:0000313" key="4">
    <source>
        <dbReference type="Proteomes" id="UP001218218"/>
    </source>
</evidence>
<comment type="caution">
    <text evidence="3">The sequence shown here is derived from an EMBL/GenBank/DDBJ whole genome shotgun (WGS) entry which is preliminary data.</text>
</comment>
<sequence>MSAPSLPPFTQNSPPASAQTGPPPPQPSTAPVNFPGIHRAAKRGRHKGSQNWSKNDTSKFLDLVEKHLPLGQKGWKLVIAAFCEWADASGRPACDGKAIEGKYKMLLKTKKPTGDAHCPPEIKRAYQIESLINEKADTREISNDSF</sequence>
<gene>
    <name evidence="3" type="ORF">DFH08DRAFT_877119</name>
</gene>
<keyword evidence="4" id="KW-1185">Reference proteome</keyword>
<proteinExistence type="predicted"/>
<dbReference type="EMBL" id="JARIHO010000029">
    <property type="protein sequence ID" value="KAJ7337567.1"/>
    <property type="molecule type" value="Genomic_DNA"/>
</dbReference>
<feature type="region of interest" description="Disordered" evidence="1">
    <location>
        <begin position="1"/>
        <end position="56"/>
    </location>
</feature>
<accession>A0AAD6ZT18</accession>
<feature type="domain" description="DUF6818" evidence="2">
    <location>
        <begin position="69"/>
        <end position="143"/>
    </location>
</feature>